<dbReference type="PROSITE" id="PS01117">
    <property type="entry name" value="HTH_MARR_1"/>
    <property type="match status" value="1"/>
</dbReference>
<organism evidence="5 6">
    <name type="scientific">Paenibacillus allorhizosphaerae</name>
    <dbReference type="NCBI Taxonomy" id="2849866"/>
    <lineage>
        <taxon>Bacteria</taxon>
        <taxon>Bacillati</taxon>
        <taxon>Bacillota</taxon>
        <taxon>Bacilli</taxon>
        <taxon>Bacillales</taxon>
        <taxon>Paenibacillaceae</taxon>
        <taxon>Paenibacillus</taxon>
    </lineage>
</organism>
<keyword evidence="1" id="KW-0805">Transcription regulation</keyword>
<dbReference type="EMBL" id="CAJVCE010000007">
    <property type="protein sequence ID" value="CAG7643653.1"/>
    <property type="molecule type" value="Genomic_DNA"/>
</dbReference>
<feature type="domain" description="HTH marR-type" evidence="4">
    <location>
        <begin position="1"/>
        <end position="137"/>
    </location>
</feature>
<keyword evidence="6" id="KW-1185">Reference proteome</keyword>
<comment type="caution">
    <text evidence="5">The sequence shown here is derived from an EMBL/GenBank/DDBJ whole genome shotgun (WGS) entry which is preliminary data.</text>
</comment>
<dbReference type="Pfam" id="PF12802">
    <property type="entry name" value="MarR_2"/>
    <property type="match status" value="1"/>
</dbReference>
<evidence type="ECO:0000256" key="1">
    <source>
        <dbReference type="ARBA" id="ARBA00023015"/>
    </source>
</evidence>
<keyword evidence="3" id="KW-0804">Transcription</keyword>
<dbReference type="PROSITE" id="PS50995">
    <property type="entry name" value="HTH_MARR_2"/>
    <property type="match status" value="1"/>
</dbReference>
<evidence type="ECO:0000313" key="5">
    <source>
        <dbReference type="EMBL" id="CAG7643653.1"/>
    </source>
</evidence>
<dbReference type="RefSeq" id="WP_218099371.1">
    <property type="nucleotide sequence ID" value="NZ_CAJVCE010000007.1"/>
</dbReference>
<dbReference type="InterPro" id="IPR000835">
    <property type="entry name" value="HTH_MarR-typ"/>
</dbReference>
<dbReference type="Proteomes" id="UP000730618">
    <property type="component" value="Unassembled WGS sequence"/>
</dbReference>
<gene>
    <name evidence="5" type="primary">slyA_3</name>
    <name evidence="5" type="ORF">PAECIP111802_03065</name>
</gene>
<dbReference type="InterPro" id="IPR023187">
    <property type="entry name" value="Tscrpt_reg_MarR-type_CS"/>
</dbReference>
<evidence type="ECO:0000256" key="3">
    <source>
        <dbReference type="ARBA" id="ARBA00023163"/>
    </source>
</evidence>
<name>A0ABM8VIB4_9BACL</name>
<sequence length="149" mass="17516">MIDRKNTIPRWVSLLYRYGQMYVGERLKHYDIGRGQYIFLNALYKEDGLSQEEISSDLKIDKGTTAKALKKLEEQGYIVRKVREEDKRSYRVFLTEKAMLIKDDVRSVLVEWRNILSEGLTEEEKRLALELLEKMGSNAARYEKDSSKS</sequence>
<dbReference type="PANTHER" id="PTHR42756:SF2">
    <property type="entry name" value="MARR FAMILY REGULATORY PROTEIN"/>
    <property type="match status" value="1"/>
</dbReference>
<evidence type="ECO:0000313" key="6">
    <source>
        <dbReference type="Proteomes" id="UP000730618"/>
    </source>
</evidence>
<keyword evidence="2" id="KW-0238">DNA-binding</keyword>
<reference evidence="5 6" key="1">
    <citation type="submission" date="2021-06" db="EMBL/GenBank/DDBJ databases">
        <authorList>
            <person name="Criscuolo A."/>
        </authorList>
    </citation>
    <scope>NUCLEOTIDE SEQUENCE [LARGE SCALE GENOMIC DNA]</scope>
    <source>
        <strain evidence="6">CIP 111802</strain>
    </source>
</reference>
<accession>A0ABM8VIB4</accession>
<protein>
    <submittedName>
        <fullName evidence="5">Transcriptional regulator SlyA</fullName>
    </submittedName>
</protein>
<dbReference type="PANTHER" id="PTHR42756">
    <property type="entry name" value="TRANSCRIPTIONAL REGULATOR, MARR"/>
    <property type="match status" value="1"/>
</dbReference>
<dbReference type="SMART" id="SM00347">
    <property type="entry name" value="HTH_MARR"/>
    <property type="match status" value="1"/>
</dbReference>
<evidence type="ECO:0000259" key="4">
    <source>
        <dbReference type="PROSITE" id="PS50995"/>
    </source>
</evidence>
<proteinExistence type="predicted"/>
<evidence type="ECO:0000256" key="2">
    <source>
        <dbReference type="ARBA" id="ARBA00023125"/>
    </source>
</evidence>